<dbReference type="Gene3D" id="2.60.120.650">
    <property type="entry name" value="Cupin"/>
    <property type="match status" value="1"/>
</dbReference>
<dbReference type="AlphaFoldDB" id="T1JYC6"/>
<dbReference type="GO" id="GO:0051864">
    <property type="term" value="F:histone H3K36 demethylase activity"/>
    <property type="evidence" value="ECO:0007669"/>
    <property type="project" value="TreeGrafter"/>
</dbReference>
<evidence type="ECO:0000256" key="3">
    <source>
        <dbReference type="ARBA" id="ARBA00022723"/>
    </source>
</evidence>
<dbReference type="GO" id="GO:0005634">
    <property type="term" value="C:nucleus"/>
    <property type="evidence" value="ECO:0007669"/>
    <property type="project" value="UniProtKB-SubCell"/>
</dbReference>
<evidence type="ECO:0000313" key="8">
    <source>
        <dbReference type="EnsemblMetazoa" id="tetur02g15187.1"/>
    </source>
</evidence>
<keyword evidence="6" id="KW-0539">Nucleus</keyword>
<proteinExistence type="predicted"/>
<comment type="cofactor">
    <cofactor evidence="1">
        <name>Fe(2+)</name>
        <dbReference type="ChEBI" id="CHEBI:29033"/>
    </cofactor>
</comment>
<evidence type="ECO:0000256" key="2">
    <source>
        <dbReference type="ARBA" id="ARBA00004123"/>
    </source>
</evidence>
<dbReference type="InterPro" id="IPR041667">
    <property type="entry name" value="Cupin_8"/>
</dbReference>
<comment type="subcellular location">
    <subcellularLocation>
        <location evidence="2">Nucleus</location>
    </subcellularLocation>
</comment>
<evidence type="ECO:0000256" key="4">
    <source>
        <dbReference type="ARBA" id="ARBA00023002"/>
    </source>
</evidence>
<dbReference type="PANTHER" id="PTHR12461:SF106">
    <property type="entry name" value="BIFUNCTIONAL PEPTIDASE AND ARGINYL-HYDROXYLASE JMJD5"/>
    <property type="match status" value="1"/>
</dbReference>
<accession>T1JYC6</accession>
<dbReference type="PROSITE" id="PS51184">
    <property type="entry name" value="JMJC"/>
    <property type="match status" value="1"/>
</dbReference>
<dbReference type="SMART" id="SM00558">
    <property type="entry name" value="JmjC"/>
    <property type="match status" value="1"/>
</dbReference>
<name>T1JYC6_TETUR</name>
<evidence type="ECO:0000313" key="9">
    <source>
        <dbReference type="Proteomes" id="UP000015104"/>
    </source>
</evidence>
<dbReference type="HOGENOM" id="CLU_016785_0_3_1"/>
<reference evidence="8" key="2">
    <citation type="submission" date="2015-06" db="UniProtKB">
        <authorList>
            <consortium name="EnsemblMetazoa"/>
        </authorList>
    </citation>
    <scope>IDENTIFICATION</scope>
</reference>
<keyword evidence="5" id="KW-0408">Iron</keyword>
<evidence type="ECO:0000256" key="1">
    <source>
        <dbReference type="ARBA" id="ARBA00001954"/>
    </source>
</evidence>
<evidence type="ECO:0000256" key="6">
    <source>
        <dbReference type="ARBA" id="ARBA00023242"/>
    </source>
</evidence>
<sequence length="492" mass="56342">METVDDVLNNINGLLSTRANTATDELNLIREPIIGTYFYTQFRCIMSLIGLPKNAHQMPGQHEQLHLHSSCLPTNLHIDPREMKRLTANQLSCFLEKCETLLDFAWEYLNIGHWKSIKIDYRYFYGYICVAKIVLKLRQIYLLNEHCLNESETDDSDEDAIETEAQVKSNESLLPKGMDLESLQLLIKVADLACIMCPPIMNGIASEMASKLHQLIAPCYSLKWKTLSDDIKSRQRVLIKPIDSAKKIDSIYCPSLETFQQLLQLEKPCIITGAMDHWPAYNPQSNHHWSLEYILSRIGARTVAVEIGAKYTDSEWSQNLMTVDSFIDKHWVDGTGKGYIAQQELFQQCTELSHDFSIPDYCGLGRTIETDEEINSLGNIVINGWFGPWGTVSPLHFDPYDNLLAQVVGRKYIRLYSSSTEPGSVYPFSDYLLSNTSQVDVESVDVEKFPMFPSLPYLECCLEQGQMLYIPKGYWHYVKSLSISFSINFWWT</sequence>
<dbReference type="EnsemblMetazoa" id="tetur02g15187.1">
    <property type="protein sequence ID" value="tetur02g15187.1"/>
    <property type="gene ID" value="tetur02g15187"/>
</dbReference>
<evidence type="ECO:0000256" key="5">
    <source>
        <dbReference type="ARBA" id="ARBA00023004"/>
    </source>
</evidence>
<dbReference type="Pfam" id="PF13621">
    <property type="entry name" value="Cupin_8"/>
    <property type="match status" value="1"/>
</dbReference>
<keyword evidence="9" id="KW-1185">Reference proteome</keyword>
<dbReference type="PANTHER" id="PTHR12461">
    <property type="entry name" value="HYPOXIA-INDUCIBLE FACTOR 1 ALPHA INHIBITOR-RELATED"/>
    <property type="match status" value="1"/>
</dbReference>
<dbReference type="GO" id="GO:0046872">
    <property type="term" value="F:metal ion binding"/>
    <property type="evidence" value="ECO:0007669"/>
    <property type="project" value="UniProtKB-KW"/>
</dbReference>
<keyword evidence="3" id="KW-0479">Metal-binding</keyword>
<protein>
    <recommendedName>
        <fullName evidence="7">JmjC domain-containing protein</fullName>
    </recommendedName>
</protein>
<organism evidence="8 9">
    <name type="scientific">Tetranychus urticae</name>
    <name type="common">Two-spotted spider mite</name>
    <dbReference type="NCBI Taxonomy" id="32264"/>
    <lineage>
        <taxon>Eukaryota</taxon>
        <taxon>Metazoa</taxon>
        <taxon>Ecdysozoa</taxon>
        <taxon>Arthropoda</taxon>
        <taxon>Chelicerata</taxon>
        <taxon>Arachnida</taxon>
        <taxon>Acari</taxon>
        <taxon>Acariformes</taxon>
        <taxon>Trombidiformes</taxon>
        <taxon>Prostigmata</taxon>
        <taxon>Eleutherengona</taxon>
        <taxon>Raphignathae</taxon>
        <taxon>Tetranychoidea</taxon>
        <taxon>Tetranychidae</taxon>
        <taxon>Tetranychus</taxon>
    </lineage>
</organism>
<dbReference type="eggNOG" id="KOG2132">
    <property type="taxonomic scope" value="Eukaryota"/>
</dbReference>
<dbReference type="STRING" id="32264.T1JYC6"/>
<dbReference type="EMBL" id="CAEY01000823">
    <property type="status" value="NOT_ANNOTATED_CDS"/>
    <property type="molecule type" value="Genomic_DNA"/>
</dbReference>
<dbReference type="InterPro" id="IPR003347">
    <property type="entry name" value="JmjC_dom"/>
</dbReference>
<dbReference type="Proteomes" id="UP000015104">
    <property type="component" value="Unassembled WGS sequence"/>
</dbReference>
<feature type="domain" description="JmjC" evidence="7">
    <location>
        <begin position="347"/>
        <end position="492"/>
    </location>
</feature>
<reference evidence="9" key="1">
    <citation type="submission" date="2011-08" db="EMBL/GenBank/DDBJ databases">
        <authorList>
            <person name="Rombauts S."/>
        </authorList>
    </citation>
    <scope>NUCLEOTIDE SEQUENCE</scope>
    <source>
        <strain evidence="9">London</strain>
    </source>
</reference>
<evidence type="ECO:0000259" key="7">
    <source>
        <dbReference type="PROSITE" id="PS51184"/>
    </source>
</evidence>
<keyword evidence="4" id="KW-0560">Oxidoreductase</keyword>
<dbReference type="SUPFAM" id="SSF51197">
    <property type="entry name" value="Clavaminate synthase-like"/>
    <property type="match status" value="1"/>
</dbReference>